<dbReference type="Pfam" id="PF04101">
    <property type="entry name" value="Glyco_tran_28_C"/>
    <property type="match status" value="1"/>
</dbReference>
<dbReference type="SUPFAM" id="SSF53756">
    <property type="entry name" value="UDP-Glycosyltransferase/glycogen phosphorylase"/>
    <property type="match status" value="1"/>
</dbReference>
<feature type="domain" description="Glycosyl transferase family 28 C-terminal" evidence="1">
    <location>
        <begin position="218"/>
        <end position="362"/>
    </location>
</feature>
<gene>
    <name evidence="2" type="ORF">KME07_07155</name>
</gene>
<protein>
    <submittedName>
        <fullName evidence="2">Glycosyl transferase</fullName>
    </submittedName>
</protein>
<dbReference type="EMBL" id="JAHHHV010000034">
    <property type="protein sequence ID" value="MBW4465205.1"/>
    <property type="molecule type" value="Genomic_DNA"/>
</dbReference>
<reference evidence="2" key="2">
    <citation type="journal article" date="2022" name="Microbiol. Resour. Announc.">
        <title>Metagenome Sequencing to Explore Phylogenomics of Terrestrial Cyanobacteria.</title>
        <authorList>
            <person name="Ward R.D."/>
            <person name="Stajich J.E."/>
            <person name="Johansen J.R."/>
            <person name="Huntemann M."/>
            <person name="Clum A."/>
            <person name="Foster B."/>
            <person name="Foster B."/>
            <person name="Roux S."/>
            <person name="Palaniappan K."/>
            <person name="Varghese N."/>
            <person name="Mukherjee S."/>
            <person name="Reddy T.B.K."/>
            <person name="Daum C."/>
            <person name="Copeland A."/>
            <person name="Chen I.A."/>
            <person name="Ivanova N.N."/>
            <person name="Kyrpides N.C."/>
            <person name="Shapiro N."/>
            <person name="Eloe-Fadrosh E.A."/>
            <person name="Pietrasiak N."/>
        </authorList>
    </citation>
    <scope>NUCLEOTIDE SEQUENCE</scope>
    <source>
        <strain evidence="2">GSE-TBD4-15B</strain>
    </source>
</reference>
<reference evidence="2" key="1">
    <citation type="submission" date="2021-05" db="EMBL/GenBank/DDBJ databases">
        <authorList>
            <person name="Pietrasiak N."/>
            <person name="Ward R."/>
            <person name="Stajich J.E."/>
            <person name="Kurbessoian T."/>
        </authorList>
    </citation>
    <scope>NUCLEOTIDE SEQUENCE</scope>
    <source>
        <strain evidence="2">GSE-TBD4-15B</strain>
    </source>
</reference>
<dbReference type="GO" id="GO:0016758">
    <property type="term" value="F:hexosyltransferase activity"/>
    <property type="evidence" value="ECO:0007669"/>
    <property type="project" value="InterPro"/>
</dbReference>
<evidence type="ECO:0000313" key="3">
    <source>
        <dbReference type="Proteomes" id="UP000707356"/>
    </source>
</evidence>
<organism evidence="2 3">
    <name type="scientific">Pegethrix bostrychoides GSE-TBD4-15B</name>
    <dbReference type="NCBI Taxonomy" id="2839662"/>
    <lineage>
        <taxon>Bacteria</taxon>
        <taxon>Bacillati</taxon>
        <taxon>Cyanobacteriota</taxon>
        <taxon>Cyanophyceae</taxon>
        <taxon>Oculatellales</taxon>
        <taxon>Oculatellaceae</taxon>
        <taxon>Pegethrix</taxon>
    </lineage>
</organism>
<dbReference type="AlphaFoldDB" id="A0A951P9T4"/>
<comment type="caution">
    <text evidence="2">The sequence shown here is derived from an EMBL/GenBank/DDBJ whole genome shotgun (WGS) entry which is preliminary data.</text>
</comment>
<dbReference type="Gene3D" id="3.40.50.2000">
    <property type="entry name" value="Glycogen Phosphorylase B"/>
    <property type="match status" value="1"/>
</dbReference>
<evidence type="ECO:0000313" key="2">
    <source>
        <dbReference type="EMBL" id="MBW4465205.1"/>
    </source>
</evidence>
<keyword evidence="2" id="KW-0808">Transferase</keyword>
<accession>A0A951P9T4</accession>
<dbReference type="Proteomes" id="UP000707356">
    <property type="component" value="Unassembled WGS sequence"/>
</dbReference>
<dbReference type="PANTHER" id="PTHR21015:SF28">
    <property type="entry name" value="SLL1722 PROTEIN"/>
    <property type="match status" value="1"/>
</dbReference>
<evidence type="ECO:0000259" key="1">
    <source>
        <dbReference type="Pfam" id="PF04101"/>
    </source>
</evidence>
<name>A0A951P9T4_9CYAN</name>
<sequence length="394" mass="44809">MQRLMFYCQHILGIGHLVRSIEIVRGLLSDFEVFFINGGEVVEGFDLPDGLQIINIPAIKTDSEFRELQIPADFQNLEQVLAHRRDLLLTIFEQVQPTALMVELFPFGRRRFSTELIPLMERARATSTKVVCSLRDIVVTKQDRAKHEEKICRLINQYFDLLLIHGDPKFMPLETSFSRISDLNCQVHYTGYVTQQVTQQEADQPALSLDLPLIVTSVGGGRFGHELLECVAETSALLETQIPHQIQMFTGPFSPDDLYDKLCQIAQQRRNLSVERFTPHLLQYMQQAELSISMAGYNTTMNVLTTGVRAMLLPFIGNDDQEQRMRSERLEELGIVSVIQRQELQPERFAQKIIACLQQTPAPVNFDMQGVEKTAQFIKALAQRQTVAAETALA</sequence>
<dbReference type="InterPro" id="IPR007235">
    <property type="entry name" value="Glyco_trans_28_C"/>
</dbReference>
<proteinExistence type="predicted"/>
<dbReference type="PANTHER" id="PTHR21015">
    <property type="entry name" value="UDP-N-ACETYLGLUCOSAMINE--N-ACETYLMURAMYL-(PENTAPEPTIDE) PYROPHOSPHORYL-UNDECAPRENOL N-ACETYLGLUCOSAMINE TRANSFERASE 1"/>
    <property type="match status" value="1"/>
</dbReference>